<name>A0A0B1THC0_OESDE</name>
<proteinExistence type="predicted"/>
<feature type="compositionally biased region" description="Polar residues" evidence="1">
    <location>
        <begin position="44"/>
        <end position="67"/>
    </location>
</feature>
<feature type="compositionally biased region" description="Polar residues" evidence="1">
    <location>
        <begin position="518"/>
        <end position="542"/>
    </location>
</feature>
<feature type="compositionally biased region" description="Basic and acidic residues" evidence="1">
    <location>
        <begin position="439"/>
        <end position="454"/>
    </location>
</feature>
<feature type="region of interest" description="Disordered" evidence="1">
    <location>
        <begin position="42"/>
        <end position="108"/>
    </location>
</feature>
<feature type="compositionally biased region" description="Acidic residues" evidence="1">
    <location>
        <begin position="751"/>
        <end position="766"/>
    </location>
</feature>
<feature type="compositionally biased region" description="Low complexity" evidence="1">
    <location>
        <begin position="85"/>
        <end position="97"/>
    </location>
</feature>
<feature type="compositionally biased region" description="Pro residues" evidence="1">
    <location>
        <begin position="280"/>
        <end position="293"/>
    </location>
</feature>
<feature type="compositionally biased region" description="Pro residues" evidence="1">
    <location>
        <begin position="174"/>
        <end position="184"/>
    </location>
</feature>
<keyword evidence="3" id="KW-1185">Reference proteome</keyword>
<feature type="compositionally biased region" description="Basic and acidic residues" evidence="1">
    <location>
        <begin position="496"/>
        <end position="516"/>
    </location>
</feature>
<dbReference type="Proteomes" id="UP000053660">
    <property type="component" value="Unassembled WGS sequence"/>
</dbReference>
<evidence type="ECO:0000313" key="2">
    <source>
        <dbReference type="EMBL" id="KHJ95506.1"/>
    </source>
</evidence>
<feature type="region of interest" description="Disordered" evidence="1">
    <location>
        <begin position="323"/>
        <end position="586"/>
    </location>
</feature>
<feature type="compositionally biased region" description="Basic and acidic residues" evidence="1">
    <location>
        <begin position="565"/>
        <end position="586"/>
    </location>
</feature>
<organism evidence="2 3">
    <name type="scientific">Oesophagostomum dentatum</name>
    <name type="common">Nodular worm</name>
    <dbReference type="NCBI Taxonomy" id="61180"/>
    <lineage>
        <taxon>Eukaryota</taxon>
        <taxon>Metazoa</taxon>
        <taxon>Ecdysozoa</taxon>
        <taxon>Nematoda</taxon>
        <taxon>Chromadorea</taxon>
        <taxon>Rhabditida</taxon>
        <taxon>Rhabditina</taxon>
        <taxon>Rhabditomorpha</taxon>
        <taxon>Strongyloidea</taxon>
        <taxon>Strongylidae</taxon>
        <taxon>Oesophagostomum</taxon>
    </lineage>
</organism>
<protein>
    <submittedName>
        <fullName evidence="2">Uncharacterized protein</fullName>
    </submittedName>
</protein>
<gene>
    <name evidence="2" type="ORF">OESDEN_04548</name>
</gene>
<dbReference type="AlphaFoldDB" id="A0A0B1THC0"/>
<feature type="region of interest" description="Disordered" evidence="1">
    <location>
        <begin position="733"/>
        <end position="769"/>
    </location>
</feature>
<evidence type="ECO:0000256" key="1">
    <source>
        <dbReference type="SAM" id="MobiDB-lite"/>
    </source>
</evidence>
<feature type="compositionally biased region" description="Basic and acidic residues" evidence="1">
    <location>
        <begin position="825"/>
        <end position="845"/>
    </location>
</feature>
<feature type="compositionally biased region" description="Pro residues" evidence="1">
    <location>
        <begin position="262"/>
        <end position="272"/>
    </location>
</feature>
<evidence type="ECO:0000313" key="3">
    <source>
        <dbReference type="Proteomes" id="UP000053660"/>
    </source>
</evidence>
<feature type="compositionally biased region" description="Basic and acidic residues" evidence="1">
    <location>
        <begin position="852"/>
        <end position="869"/>
    </location>
</feature>
<feature type="region of interest" description="Disordered" evidence="1">
    <location>
        <begin position="820"/>
        <end position="890"/>
    </location>
</feature>
<feature type="region of interest" description="Disordered" evidence="1">
    <location>
        <begin position="651"/>
        <end position="674"/>
    </location>
</feature>
<feature type="compositionally biased region" description="Basic and acidic residues" evidence="1">
    <location>
        <begin position="386"/>
        <end position="401"/>
    </location>
</feature>
<accession>A0A0B1THC0</accession>
<dbReference type="EMBL" id="KN549943">
    <property type="protein sequence ID" value="KHJ95506.1"/>
    <property type="molecule type" value="Genomic_DNA"/>
</dbReference>
<sequence length="890" mass="98146">MLHLTPTAQIVSGMEELSEEERLKIQAVMACAELDAAASVVSSKATTPMATSPIGDSSTTGTLSRTAVSRGPAQDTRLKQDREPVVSTPSRPPSSMSGKSDVSLPPMEGLSDEERAHIEAVMAMAERDEAMFAPPPEQRQKKAVDIPPGLEDLSEEERQQILAVMAAADAESMAPPPRLQPQPQPMHRSGSAIALRPSPSTSSLRDTQPARPKSAMDRPVEPFSSEPTEIPGLEGLSASEREKILAVMESAKREAEVTAPAAPSPMPKPGPPSTLGIVPVQPPVSPGPLPIPPGMEDLSEEERQKIMAVMASAAMDEQMSLPVTPSAQVAPKPQPEPEPVKEHIITPPEHKEPPYEEELSKRSPPREEERFGVLPAPAEETPEYDTGCKERAQPAAERIEEVTPAASWEKETATKPVTTSAVDTFGAIQEPRRSIPSKSQERPQQDLETSRVDSMEEEIPGVDLSHLSPSEREQILAVMRMAQMDDPGAQRRRKSAERVEPFKPEPTTKPESDKKARQQSMTSSSEMGSPTRESGYGTTSTSYDRELGDYATKQENLYDVLEDASEVRDGAHSRNDSRADDRRDDFDFTYSDVRFSEISDENFDQDRYKVSVRSDSGVVDAVEMSDDQYKEEEEADWAMGRTRMWTTVFEGDESEQPSDEVFHRQSPEPASLDRLGGAQGVLISEQEQMSDYDGDYTLKEIEFDTGLGTSKPLPAAKTAIPWTPMGLAEEVAAPMKRPTPEITVTIHDDRVDSEEEESGSEDDDEYPDKIVAAPIAPTPTYEEVEQERQRQEQFGKEVLQQIQAFGEAADDEFDVQWAKSTLQKAKKEPESKQKPEEITAPKIEEVGSLSDQKQDAPLEISKEEERKNPFLESPEDEDVVRFSKNPLDIL</sequence>
<reference evidence="2 3" key="1">
    <citation type="submission" date="2014-03" db="EMBL/GenBank/DDBJ databases">
        <title>Draft genome of the hookworm Oesophagostomum dentatum.</title>
        <authorList>
            <person name="Mitreva M."/>
        </authorList>
    </citation>
    <scope>NUCLEOTIDE SEQUENCE [LARGE SCALE GENOMIC DNA]</scope>
    <source>
        <strain evidence="2 3">OD-Hann</strain>
    </source>
</reference>
<feature type="region of interest" description="Disordered" evidence="1">
    <location>
        <begin position="168"/>
        <end position="239"/>
    </location>
</feature>
<dbReference type="OrthoDB" id="5872155at2759"/>
<feature type="region of interest" description="Disordered" evidence="1">
    <location>
        <begin position="251"/>
        <end position="296"/>
    </location>
</feature>
<feature type="compositionally biased region" description="Basic and acidic residues" evidence="1">
    <location>
        <begin position="338"/>
        <end position="371"/>
    </location>
</feature>